<dbReference type="RefSeq" id="WP_156172625.1">
    <property type="nucleotide sequence ID" value="NZ_CP031422.1"/>
</dbReference>
<evidence type="ECO:0000313" key="2">
    <source>
        <dbReference type="EMBL" id="AZS41850.1"/>
    </source>
</evidence>
<dbReference type="AlphaFoldDB" id="A0A3S9WP70"/>
<feature type="compositionally biased region" description="Basic and acidic residues" evidence="1">
    <location>
        <begin position="1"/>
        <end position="10"/>
    </location>
</feature>
<protein>
    <submittedName>
        <fullName evidence="2">Uncharacterized protein</fullName>
    </submittedName>
</protein>
<feature type="region of interest" description="Disordered" evidence="1">
    <location>
        <begin position="1"/>
        <end position="47"/>
    </location>
</feature>
<proteinExistence type="predicted"/>
<evidence type="ECO:0000313" key="3">
    <source>
        <dbReference type="Proteomes" id="UP000274841"/>
    </source>
</evidence>
<accession>A0A3S9WP70</accession>
<organism evidence="2 3">
    <name type="scientific">Microbacterium oxydans</name>
    <dbReference type="NCBI Taxonomy" id="82380"/>
    <lineage>
        <taxon>Bacteria</taxon>
        <taxon>Bacillati</taxon>
        <taxon>Actinomycetota</taxon>
        <taxon>Actinomycetes</taxon>
        <taxon>Micrococcales</taxon>
        <taxon>Microbacteriaceae</taxon>
        <taxon>Microbacterium</taxon>
    </lineage>
</organism>
<evidence type="ECO:0000256" key="1">
    <source>
        <dbReference type="SAM" id="MobiDB-lite"/>
    </source>
</evidence>
<dbReference type="EMBL" id="CP031422">
    <property type="protein sequence ID" value="AZS41850.1"/>
    <property type="molecule type" value="Genomic_DNA"/>
</dbReference>
<dbReference type="KEGG" id="moy:CVS54_03211"/>
<name>A0A3S9WP70_9MICO</name>
<sequence length="47" mass="5024">MSDPQHHSDDTPEIEAQGIDPDMPSTDDDIDDDGDEDGDGIGVEDLP</sequence>
<feature type="compositionally biased region" description="Acidic residues" evidence="1">
    <location>
        <begin position="25"/>
        <end position="39"/>
    </location>
</feature>
<gene>
    <name evidence="2" type="ORF">CVS54_03211</name>
</gene>
<dbReference type="Proteomes" id="UP000274841">
    <property type="component" value="Chromosome"/>
</dbReference>
<reference evidence="2 3" key="1">
    <citation type="submission" date="2018-08" db="EMBL/GenBank/DDBJ databases">
        <title>Microbacterium oxydans strain HG3.</title>
        <authorList>
            <person name="ORTET P."/>
        </authorList>
    </citation>
    <scope>NUCLEOTIDE SEQUENCE [LARGE SCALE GENOMIC DNA]</scope>
    <source>
        <strain evidence="2 3">HG3</strain>
    </source>
</reference>